<dbReference type="InterPro" id="IPR012677">
    <property type="entry name" value="Nucleotide-bd_a/b_plait_sf"/>
</dbReference>
<proteinExistence type="inferred from homology"/>
<dbReference type="eggNOG" id="COG0089">
    <property type="taxonomic scope" value="Bacteria"/>
</dbReference>
<dbReference type="GO" id="GO:0003735">
    <property type="term" value="F:structural constituent of ribosome"/>
    <property type="evidence" value="ECO:0007669"/>
    <property type="project" value="InterPro"/>
</dbReference>
<evidence type="ECO:0000256" key="6">
    <source>
        <dbReference type="HAMAP-Rule" id="MF_01369"/>
    </source>
</evidence>
<accession>H9UGL4</accession>
<dbReference type="GO" id="GO:0019843">
    <property type="term" value="F:rRNA binding"/>
    <property type="evidence" value="ECO:0007669"/>
    <property type="project" value="UniProtKB-UniRule"/>
</dbReference>
<dbReference type="EMBL" id="CP003282">
    <property type="protein sequence ID" value="AFG36657.1"/>
    <property type="molecule type" value="Genomic_DNA"/>
</dbReference>
<dbReference type="NCBIfam" id="NF004363">
    <property type="entry name" value="PRK05738.2-4"/>
    <property type="match status" value="1"/>
</dbReference>
<dbReference type="InterPro" id="IPR013025">
    <property type="entry name" value="Ribosomal_uL23-like"/>
</dbReference>
<dbReference type="HOGENOM" id="CLU_037562_3_2_12"/>
<evidence type="ECO:0000313" key="8">
    <source>
        <dbReference type="EMBL" id="AFG36657.1"/>
    </source>
</evidence>
<name>H9UGL4_SPIAZ</name>
<dbReference type="OrthoDB" id="9793353at2"/>
<dbReference type="HAMAP" id="MF_01369_B">
    <property type="entry name" value="Ribosomal_uL23_B"/>
    <property type="match status" value="1"/>
</dbReference>
<dbReference type="InterPro" id="IPR012678">
    <property type="entry name" value="Ribosomal_uL23/eL15/eS24_sf"/>
</dbReference>
<keyword evidence="3 6" id="KW-0694">RNA-binding</keyword>
<comment type="function">
    <text evidence="6">One of the early assembly proteins it binds 23S rRNA. One of the proteins that surrounds the polypeptide exit tunnel on the outside of the ribosome. Forms the main docking site for trigger factor binding to the ribosome.</text>
</comment>
<dbReference type="GO" id="GO:0005840">
    <property type="term" value="C:ribosome"/>
    <property type="evidence" value="ECO:0007669"/>
    <property type="project" value="UniProtKB-KW"/>
</dbReference>
<evidence type="ECO:0000313" key="9">
    <source>
        <dbReference type="Proteomes" id="UP000007383"/>
    </source>
</evidence>
<reference evidence="9" key="1">
    <citation type="journal article" date="2013" name="Stand. Genomic Sci.">
        <title>Complete genome sequence of the halophilic bacterium Spirochaeta africana type strain (Z-7692(T)) from the alkaline Lake Magadi in the East African Rift.</title>
        <authorList>
            <person name="Liolos K."/>
            <person name="Abt B."/>
            <person name="Scheuner C."/>
            <person name="Teshima H."/>
            <person name="Held B."/>
            <person name="Lapidus A."/>
            <person name="Nolan M."/>
            <person name="Lucas S."/>
            <person name="Deshpande S."/>
            <person name="Cheng J.F."/>
            <person name="Tapia R."/>
            <person name="Goodwin L.A."/>
            <person name="Pitluck S."/>
            <person name="Pagani I."/>
            <person name="Ivanova N."/>
            <person name="Mavromatis K."/>
            <person name="Mikhailova N."/>
            <person name="Huntemann M."/>
            <person name="Pati A."/>
            <person name="Chen A."/>
            <person name="Palaniappan K."/>
            <person name="Land M."/>
            <person name="Rohde M."/>
            <person name="Tindall B.J."/>
            <person name="Detter J.C."/>
            <person name="Goker M."/>
            <person name="Bristow J."/>
            <person name="Eisen J.A."/>
            <person name="Markowitz V."/>
            <person name="Hugenholtz P."/>
            <person name="Woyke T."/>
            <person name="Klenk H.P."/>
            <person name="Kyrpides N.C."/>
        </authorList>
    </citation>
    <scope>NUCLEOTIDE SEQUENCE</scope>
    <source>
        <strain evidence="9">ATCC 700263 / DSM 8902 / Z-7692</strain>
    </source>
</reference>
<comment type="subunit">
    <text evidence="6">Part of the 50S ribosomal subunit. Contacts protein L29, and trigger factor when it is bound to the ribosome.</text>
</comment>
<dbReference type="PATRIC" id="fig|889378.3.peg.565"/>
<evidence type="ECO:0000256" key="3">
    <source>
        <dbReference type="ARBA" id="ARBA00022884"/>
    </source>
</evidence>
<dbReference type="NCBIfam" id="NF004366">
    <property type="entry name" value="PRK05738.3-2"/>
    <property type="match status" value="1"/>
</dbReference>
<keyword evidence="5 6" id="KW-0687">Ribonucleoprotein</keyword>
<sequence length="94" mass="10667">MKSKEVIIEPILTEKTNDLREKNQFVFRVDARANKIEVIQAVQSIFNVTPIGCNIINVKGKPRRVRYQVGRTPSWKKAIVTLKSGDSIPLFEGV</sequence>
<dbReference type="InterPro" id="IPR001014">
    <property type="entry name" value="Ribosomal_uL23_CS"/>
</dbReference>
<evidence type="ECO:0000256" key="7">
    <source>
        <dbReference type="RuleBase" id="RU003934"/>
    </source>
</evidence>
<comment type="similarity">
    <text evidence="1 6 7">Belongs to the universal ribosomal protein uL23 family.</text>
</comment>
<gene>
    <name evidence="6" type="primary">rplW</name>
    <name evidence="8" type="ordered locus">Spiaf_0556</name>
</gene>
<dbReference type="Pfam" id="PF00276">
    <property type="entry name" value="Ribosomal_L23"/>
    <property type="match status" value="1"/>
</dbReference>
<keyword evidence="9" id="KW-1185">Reference proteome</keyword>
<organism evidence="8 9">
    <name type="scientific">Spirochaeta africana (strain ATCC 700263 / DSM 8902 / Z-7692)</name>
    <dbReference type="NCBI Taxonomy" id="889378"/>
    <lineage>
        <taxon>Bacteria</taxon>
        <taxon>Pseudomonadati</taxon>
        <taxon>Spirochaetota</taxon>
        <taxon>Spirochaetia</taxon>
        <taxon>Spirochaetales</taxon>
        <taxon>Spirochaetaceae</taxon>
        <taxon>Spirochaeta</taxon>
    </lineage>
</organism>
<dbReference type="PROSITE" id="PS00050">
    <property type="entry name" value="RIBOSOMAL_L23"/>
    <property type="match status" value="1"/>
</dbReference>
<dbReference type="SUPFAM" id="SSF54189">
    <property type="entry name" value="Ribosomal proteins S24e, L23 and L15e"/>
    <property type="match status" value="1"/>
</dbReference>
<dbReference type="KEGG" id="sfc:Spiaf_0556"/>
<dbReference type="RefSeq" id="WP_014454654.1">
    <property type="nucleotide sequence ID" value="NC_017098.1"/>
</dbReference>
<evidence type="ECO:0000256" key="4">
    <source>
        <dbReference type="ARBA" id="ARBA00022980"/>
    </source>
</evidence>
<dbReference type="Proteomes" id="UP000007383">
    <property type="component" value="Chromosome"/>
</dbReference>
<dbReference type="Gene3D" id="3.30.70.330">
    <property type="match status" value="1"/>
</dbReference>
<dbReference type="STRING" id="889378.Spiaf_0556"/>
<evidence type="ECO:0000256" key="1">
    <source>
        <dbReference type="ARBA" id="ARBA00006700"/>
    </source>
</evidence>
<protein>
    <recommendedName>
        <fullName evidence="6">Large ribosomal subunit protein uL23</fullName>
    </recommendedName>
</protein>
<dbReference type="AlphaFoldDB" id="H9UGL4"/>
<keyword evidence="2 6" id="KW-0699">rRNA-binding</keyword>
<keyword evidence="4 6" id="KW-0689">Ribosomal protein</keyword>
<evidence type="ECO:0000256" key="2">
    <source>
        <dbReference type="ARBA" id="ARBA00022730"/>
    </source>
</evidence>
<dbReference type="GO" id="GO:0006412">
    <property type="term" value="P:translation"/>
    <property type="evidence" value="ECO:0007669"/>
    <property type="project" value="UniProtKB-UniRule"/>
</dbReference>
<dbReference type="GO" id="GO:1990904">
    <property type="term" value="C:ribonucleoprotein complex"/>
    <property type="evidence" value="ECO:0007669"/>
    <property type="project" value="UniProtKB-KW"/>
</dbReference>
<evidence type="ECO:0000256" key="5">
    <source>
        <dbReference type="ARBA" id="ARBA00023274"/>
    </source>
</evidence>